<dbReference type="InterPro" id="IPR050188">
    <property type="entry name" value="RluA_PseudoU_synthase"/>
</dbReference>
<proteinExistence type="predicted"/>
<dbReference type="KEGG" id="mis:MICPUN_61267"/>
<dbReference type="SUPFAM" id="SSF55120">
    <property type="entry name" value="Pseudouridine synthase"/>
    <property type="match status" value="1"/>
</dbReference>
<accession>C1EC23</accession>
<gene>
    <name evidence="3" type="ORF">MICPUN_61267</name>
</gene>
<dbReference type="GO" id="GO:0009982">
    <property type="term" value="F:pseudouridine synthase activity"/>
    <property type="evidence" value="ECO:0007669"/>
    <property type="project" value="InterPro"/>
</dbReference>
<protein>
    <recommendedName>
        <fullName evidence="2">Pseudouridine synthase RsuA/RluA-like domain-containing protein</fullName>
    </recommendedName>
</protein>
<dbReference type="InParanoid" id="C1EC23"/>
<name>C1EC23_MICCC</name>
<dbReference type="eggNOG" id="KOG1919">
    <property type="taxonomic scope" value="Eukaryota"/>
</dbReference>
<dbReference type="PANTHER" id="PTHR21600">
    <property type="entry name" value="MITOCHONDRIAL RNA PSEUDOURIDINE SYNTHASE"/>
    <property type="match status" value="1"/>
</dbReference>
<dbReference type="STRING" id="296587.C1EC23"/>
<feature type="domain" description="Pseudouridine synthase RsuA/RluA-like" evidence="2">
    <location>
        <begin position="128"/>
        <end position="289"/>
    </location>
</feature>
<evidence type="ECO:0000313" key="3">
    <source>
        <dbReference type="EMBL" id="ACO65513.1"/>
    </source>
</evidence>
<dbReference type="PANTHER" id="PTHR21600:SF40">
    <property type="entry name" value="PSEUDOURIDYLATE SYNTHASE RPUSD2"/>
    <property type="match status" value="1"/>
</dbReference>
<dbReference type="EMBL" id="CP001329">
    <property type="protein sequence ID" value="ACO65513.1"/>
    <property type="molecule type" value="Genomic_DNA"/>
</dbReference>
<sequence>MPAPRDYVVVNGLRYVQPYFHTFDIRVSDKRVGSSVLAALDEQVRFQGRVGDGREHWARELASGRVRLASDVRRRLPTGGEIPEEWFAAPVSLDAPVPPDSFFRVVRHVHEPCVGCEVPRVLLEDSKLVFVDKPAGVPTLAGCGPKLQGENNATRLLNRTRAENATGADDGELFAVNRIDKPVSGVWILAKGSRLAARCRAALAKPGHETKTYLARVRGAVVGPIRIDAPLSVGADGRATTSGGADAKPAVTLVHPVARYPPPWDDCTLVACRLERSGRFHQIRCHLASVGVPIANDATYNESGAEESTNDSSTRAIDDGGGTEVYADDDDGTLLASITEPGVFAATCLECGWAAAAAAGDRRAFDPRLRAACAAEWCDRVGRDGGTEWERAQDVKRRGNVKRRRRERDGDGSGDDGSGDDGFGDGSAAERPRAGTSIDLHSAEYRIWFDGAEYKVRSEALPAFAIRALGADATIDGVVDALPWAGEGLEAAGRARRK</sequence>
<dbReference type="OrthoDB" id="424794at2759"/>
<evidence type="ECO:0000313" key="4">
    <source>
        <dbReference type="Proteomes" id="UP000002009"/>
    </source>
</evidence>
<dbReference type="AlphaFoldDB" id="C1EC23"/>
<dbReference type="RefSeq" id="XP_002504255.1">
    <property type="nucleotide sequence ID" value="XM_002504209.1"/>
</dbReference>
<feature type="region of interest" description="Disordered" evidence="1">
    <location>
        <begin position="302"/>
        <end position="324"/>
    </location>
</feature>
<dbReference type="Proteomes" id="UP000002009">
    <property type="component" value="Chromosome 9"/>
</dbReference>
<keyword evidence="4" id="KW-1185">Reference proteome</keyword>
<dbReference type="Pfam" id="PF00849">
    <property type="entry name" value="PseudoU_synth_2"/>
    <property type="match status" value="1"/>
</dbReference>
<dbReference type="GO" id="GO:0000455">
    <property type="term" value="P:enzyme-directed rRNA pseudouridine synthesis"/>
    <property type="evidence" value="ECO:0007669"/>
    <property type="project" value="TreeGrafter"/>
</dbReference>
<evidence type="ECO:0000256" key="1">
    <source>
        <dbReference type="SAM" id="MobiDB-lite"/>
    </source>
</evidence>
<dbReference type="GO" id="GO:0003723">
    <property type="term" value="F:RNA binding"/>
    <property type="evidence" value="ECO:0007669"/>
    <property type="project" value="InterPro"/>
</dbReference>
<dbReference type="InterPro" id="IPR020103">
    <property type="entry name" value="PsdUridine_synth_cat_dom_sf"/>
</dbReference>
<dbReference type="GeneID" id="8246120"/>
<dbReference type="Gene3D" id="3.30.2350.10">
    <property type="entry name" value="Pseudouridine synthase"/>
    <property type="match status" value="1"/>
</dbReference>
<dbReference type="InterPro" id="IPR006145">
    <property type="entry name" value="PsdUridine_synth_RsuA/RluA"/>
</dbReference>
<organism evidence="3 4">
    <name type="scientific">Micromonas commoda (strain RCC299 / NOUM17 / CCMP2709)</name>
    <name type="common">Picoplanktonic green alga</name>
    <dbReference type="NCBI Taxonomy" id="296587"/>
    <lineage>
        <taxon>Eukaryota</taxon>
        <taxon>Viridiplantae</taxon>
        <taxon>Chlorophyta</taxon>
        <taxon>Mamiellophyceae</taxon>
        <taxon>Mamiellales</taxon>
        <taxon>Mamiellaceae</taxon>
        <taxon>Micromonas</taxon>
    </lineage>
</organism>
<reference evidence="3 4" key="1">
    <citation type="journal article" date="2009" name="Science">
        <title>Green evolution and dynamic adaptations revealed by genomes of the marine picoeukaryotes Micromonas.</title>
        <authorList>
            <person name="Worden A.Z."/>
            <person name="Lee J.H."/>
            <person name="Mock T."/>
            <person name="Rouze P."/>
            <person name="Simmons M.P."/>
            <person name="Aerts A.L."/>
            <person name="Allen A.E."/>
            <person name="Cuvelier M.L."/>
            <person name="Derelle E."/>
            <person name="Everett M.V."/>
            <person name="Foulon E."/>
            <person name="Grimwood J."/>
            <person name="Gundlach H."/>
            <person name="Henrissat B."/>
            <person name="Napoli C."/>
            <person name="McDonald S.M."/>
            <person name="Parker M.S."/>
            <person name="Rombauts S."/>
            <person name="Salamov A."/>
            <person name="Von Dassow P."/>
            <person name="Badger J.H."/>
            <person name="Coutinho P.M."/>
            <person name="Demir E."/>
            <person name="Dubchak I."/>
            <person name="Gentemann C."/>
            <person name="Eikrem W."/>
            <person name="Gready J.E."/>
            <person name="John U."/>
            <person name="Lanier W."/>
            <person name="Lindquist E.A."/>
            <person name="Lucas S."/>
            <person name="Mayer K.F."/>
            <person name="Moreau H."/>
            <person name="Not F."/>
            <person name="Otillar R."/>
            <person name="Panaud O."/>
            <person name="Pangilinan J."/>
            <person name="Paulsen I."/>
            <person name="Piegu B."/>
            <person name="Poliakov A."/>
            <person name="Robbens S."/>
            <person name="Schmutz J."/>
            <person name="Toulza E."/>
            <person name="Wyss T."/>
            <person name="Zelensky A."/>
            <person name="Zhou K."/>
            <person name="Armbrust E.V."/>
            <person name="Bhattacharya D."/>
            <person name="Goodenough U.W."/>
            <person name="Van de Peer Y."/>
            <person name="Grigoriev I.V."/>
        </authorList>
    </citation>
    <scope>NUCLEOTIDE SEQUENCE [LARGE SCALE GENOMIC DNA]</scope>
    <source>
        <strain evidence="4">RCC299 / NOUM17</strain>
    </source>
</reference>
<feature type="region of interest" description="Disordered" evidence="1">
    <location>
        <begin position="392"/>
        <end position="435"/>
    </location>
</feature>
<dbReference type="OMA" id="GVWILAK"/>
<evidence type="ECO:0000259" key="2">
    <source>
        <dbReference type="Pfam" id="PF00849"/>
    </source>
</evidence>
<feature type="compositionally biased region" description="Acidic residues" evidence="1">
    <location>
        <begin position="412"/>
        <end position="423"/>
    </location>
</feature>